<name>X8CVD5_MYCIT</name>
<dbReference type="PATRIC" id="fig|1299331.3.peg.2504"/>
<evidence type="ECO:0000259" key="1">
    <source>
        <dbReference type="Pfam" id="PF13649"/>
    </source>
</evidence>
<gene>
    <name evidence="2" type="ORF">I550_2571</name>
</gene>
<dbReference type="EMBL" id="JAOG01000001">
    <property type="protein sequence ID" value="EUA59423.1"/>
    <property type="molecule type" value="Genomic_DNA"/>
</dbReference>
<comment type="caution">
    <text evidence="2">The sequence shown here is derived from an EMBL/GenBank/DDBJ whole genome shotgun (WGS) entry which is preliminary data.</text>
</comment>
<dbReference type="Gene3D" id="3.40.50.150">
    <property type="entry name" value="Vaccinia Virus protein VP39"/>
    <property type="match status" value="1"/>
</dbReference>
<feature type="domain" description="Methyltransferase" evidence="1">
    <location>
        <begin position="150"/>
        <end position="246"/>
    </location>
</feature>
<protein>
    <submittedName>
        <fullName evidence="2">Tellurite resistance TehB family protein</fullName>
    </submittedName>
</protein>
<dbReference type="Pfam" id="PF13649">
    <property type="entry name" value="Methyltransf_25"/>
    <property type="match status" value="1"/>
</dbReference>
<dbReference type="InterPro" id="IPR041698">
    <property type="entry name" value="Methyltransf_25"/>
</dbReference>
<proteinExistence type="predicted"/>
<organism evidence="2 3">
    <name type="scientific">Mycobacterium intracellulare 1956</name>
    <dbReference type="NCBI Taxonomy" id="1299331"/>
    <lineage>
        <taxon>Bacteria</taxon>
        <taxon>Bacillati</taxon>
        <taxon>Actinomycetota</taxon>
        <taxon>Actinomycetes</taxon>
        <taxon>Mycobacteriales</taxon>
        <taxon>Mycobacteriaceae</taxon>
        <taxon>Mycobacterium</taxon>
        <taxon>Mycobacterium avium complex (MAC)</taxon>
    </lineage>
</organism>
<dbReference type="InterPro" id="IPR029063">
    <property type="entry name" value="SAM-dependent_MTases_sf"/>
</dbReference>
<accession>X8CVD5</accession>
<evidence type="ECO:0000313" key="2">
    <source>
        <dbReference type="EMBL" id="EUA59423.1"/>
    </source>
</evidence>
<dbReference type="Proteomes" id="UP000020825">
    <property type="component" value="Unassembled WGS sequence"/>
</dbReference>
<dbReference type="AlphaFoldDB" id="X8CVD5"/>
<dbReference type="CDD" id="cd02440">
    <property type="entry name" value="AdoMet_MTases"/>
    <property type="match status" value="1"/>
</dbReference>
<evidence type="ECO:0000313" key="3">
    <source>
        <dbReference type="Proteomes" id="UP000020825"/>
    </source>
</evidence>
<reference evidence="2 3" key="1">
    <citation type="submission" date="2013-12" db="EMBL/GenBank/DDBJ databases">
        <authorList>
            <person name="Zelazny A."/>
            <person name="Olivier K."/>
            <person name="Holland S."/>
            <person name="Lenaerts A."/>
            <person name="Ordway D."/>
            <person name="DeGroote M.A."/>
            <person name="Parker T."/>
            <person name="Sizemore C."/>
            <person name="Tallon L.J."/>
            <person name="Sadzewicz L.K."/>
            <person name="Sengamalay N."/>
            <person name="Fraser C.M."/>
            <person name="Hine E."/>
            <person name="Shefchek K.A."/>
            <person name="Das S.P."/>
            <person name="Tettelin H."/>
        </authorList>
    </citation>
    <scope>NUCLEOTIDE SEQUENCE [LARGE SCALE GENOMIC DNA]</scope>
    <source>
        <strain evidence="2 3">1956</strain>
    </source>
</reference>
<dbReference type="SUPFAM" id="SSF53335">
    <property type="entry name" value="S-adenosyl-L-methionine-dependent methyltransferases"/>
    <property type="match status" value="1"/>
</dbReference>
<sequence>MHEPPEGSFDPSMLREALIRRMYRRSSAEGQLRVPAVPGLIDEYVQLCANVCATLGVWYTPEQSAQLRAALETELAKAFKASPRSDVVISYHSPFGSAGVNFRVQADARTIEADYEQWVAVRPPPLFGTEPDAARAGPRRAGGRSAAFRVLDVGAGTGRNALALARRGHQVDAVEMTAKFADVIRAEAGREALRVNVIQSDVFTAMEGAHARYHLMVLSEVVPDFRTPHELRGMFELAAECLAPAGAWSSTPSWPATATCPTTPAVQLGQQCNSMIFTREEVKGAAVGLPLEPVADDSAYEYEKARLPAEAWPPTAWFEGWATGIDVFDVERDDCPIELRWLVYEKAG</sequence>